<dbReference type="InterPro" id="IPR001611">
    <property type="entry name" value="Leu-rich_rpt"/>
</dbReference>
<dbReference type="InterPro" id="IPR004416">
    <property type="entry name" value="MnmG"/>
</dbReference>
<comment type="similarity">
    <text evidence="4">Belongs to the MnmG family.</text>
</comment>
<evidence type="ECO:0000256" key="19">
    <source>
        <dbReference type="ARBA" id="ARBA00022827"/>
    </source>
</evidence>
<evidence type="ECO:0000256" key="15">
    <source>
        <dbReference type="ARBA" id="ARBA00022729"/>
    </source>
</evidence>
<proteinExistence type="inferred from homology"/>
<comment type="catalytic activity">
    <reaction evidence="26">
        <text>L-threonyl-[protein] + ATP = O-phospho-L-threonyl-[protein] + ADP + H(+)</text>
        <dbReference type="Rhea" id="RHEA:46608"/>
        <dbReference type="Rhea" id="RHEA-COMP:11060"/>
        <dbReference type="Rhea" id="RHEA-COMP:11605"/>
        <dbReference type="ChEBI" id="CHEBI:15378"/>
        <dbReference type="ChEBI" id="CHEBI:30013"/>
        <dbReference type="ChEBI" id="CHEBI:30616"/>
        <dbReference type="ChEBI" id="CHEBI:61977"/>
        <dbReference type="ChEBI" id="CHEBI:456216"/>
        <dbReference type="EC" id="2.7.11.1"/>
    </reaction>
</comment>
<dbReference type="Gene3D" id="3.30.200.20">
    <property type="entry name" value="Phosphorylase Kinase, domain 1"/>
    <property type="match status" value="1"/>
</dbReference>
<dbReference type="Pfam" id="PF13932">
    <property type="entry name" value="SAM_GIDA_C"/>
    <property type="match status" value="1"/>
</dbReference>
<evidence type="ECO:0000256" key="25">
    <source>
        <dbReference type="ARBA" id="ARBA00023180"/>
    </source>
</evidence>
<dbReference type="GO" id="GO:0070899">
    <property type="term" value="P:mitochondrial tRNA wobble uridine modification"/>
    <property type="evidence" value="ECO:0007669"/>
    <property type="project" value="UniProtKB-ARBA"/>
</dbReference>
<evidence type="ECO:0000256" key="6">
    <source>
        <dbReference type="ARBA" id="ARBA00012513"/>
    </source>
</evidence>
<evidence type="ECO:0000256" key="4">
    <source>
        <dbReference type="ARBA" id="ARBA00007653"/>
    </source>
</evidence>
<dbReference type="InterPro" id="IPR026904">
    <property type="entry name" value="MnmG_C"/>
</dbReference>
<keyword evidence="7" id="KW-1003">Cell membrane</keyword>
<dbReference type="PANTHER" id="PTHR11806">
    <property type="entry name" value="GLUCOSE INHIBITED DIVISION PROTEIN A"/>
    <property type="match status" value="1"/>
</dbReference>
<evidence type="ECO:0000256" key="3">
    <source>
        <dbReference type="ARBA" id="ARBA00004479"/>
    </source>
</evidence>
<keyword evidence="15" id="KW-0732">Signal</keyword>
<evidence type="ECO:0000256" key="24">
    <source>
        <dbReference type="ARBA" id="ARBA00023170"/>
    </source>
</evidence>
<dbReference type="InterPro" id="IPR040131">
    <property type="entry name" value="MnmG_N"/>
</dbReference>
<dbReference type="SMART" id="SM01228">
    <property type="entry name" value="GIDA_assoc_3"/>
    <property type="match status" value="1"/>
</dbReference>
<sequence length="1680" mass="186582">MAAGGYRKRMASLATERLDPFFFFLLRLPQFLLSIMRQSRLFYLCSIIFMFYLVQRTEAQITAPWEVDALKAIKGNLIDPQGRLNNWNRGDPCMGNWSYVHCYNETASDGYLHVLELQLLKLNLSGSLAAELGRLSHMQIMDFMWNNISGSIPKEVGNITSLKLLLLNGNQLTGSLPEEIGFLPNLDRIQIDQNYISGPIPKSFANLNKTKHFHMNNNSLSGQIPPELSRLPSLVHLLLDNNNLSGYLPPELSKLPKLLIIQLDNNNFSGTSIPSSYGNITTLLKLSLRNCSLEGPVPDVSGIPQLGYLDLSWNQLRGSIPSGRPASNITTIDLSHNLLNGSIPGSFSGLPNLQRLSLDNNNLDGSVPSDVWRNIDFSGNRSLILDFQNNSLTNLSNPLSPPANVTILLSGNPICTSPNQLNITQYCQSVPVIVPDGSASNATVCPPCSTDLPFENILMSPIRCICAIPLYVDYRLKSPGFWDFVPYEGQFQQYLSSGLSLSSYQLEVSQFMWEEGPRVKMNLKLFPNNTAYFNKSEVLRLRGMFTGWLIPDSDIFGPYELLNFNPGWYNNYRAKSSLSTGAIVGIVMAAFAAAAFLSSLITLIILRRRSRYSSSKRRSAKRIPMKIDGVKDFSFQELSHGTNDFSDSALIGQGGYGKVYRGILSDGTIVAIKRAQQGSLQGSKEFFTEIELLSRLHHRNLVSLLGYCDEEDEQMLVYEFMPNGTLRDHLSARSKEPLNFPTRLRIALGSSRGILYLHTEADPPIFHRDIKASNILLDSKFVAKVADFGLSRLAPEPESEGIAPGHVSTVVKGTPGYLDPEYFLTHKLTDKSDVYSLGVVFLELLTGMQPISHGRNIVREVVAANQSGMILSVVDSRMGSYPAECVEKFAALALRCCRDETDARPSMVEVMRELEKIWQMTPDTGSMSSLSLEPSNTATPSSGSRMMVSSSSGVGNDDHHHYNMSSSDVSGSNLLSGVPHPEPQRAAKNSAAAGSSTSSAAMLLRLRPPPQPAASLASFLPFSPFSRFLHSPSWRPPPPPPPRRRRLLSTAVASSSSSSKGSTSLEERYDEAMPDVRPRLRRLVLPCNPAVGGPAKSQLVHEVDALGGEMGKIADRCYLQKRVLNSSKGPAVRALRAQTDKREYAVEMKKVVESTQNLFIREAMATEVMIGQNDNVEGVRTFFGMDFYAPSVVLTTGTFMSGKIWVGRTSMPAGRAGESASHGLTENLQQLGFETDRLKTGTPPRIDRRTVNFSGLEPQHGDEEVGWFSFDPEFHIERDQMCCYLTRTTKETHQIVRDNLDETPTYGGWVEAKGPRYCPAIEDKIVRFKDKESHQGFSTGLPERLQLSLVRTLPGLENCVMLRPAYAVEYDYLPAYQCSRSLMTKKFEGLFFSGQINGTTGYEEAAAQGIISGINAARHSDGKPLIILERESSYIGTLIDDLVTKDLREPYRMLTSRSEHRLLLRADNADSRLTPLGRDIGLIDDRRWELYQSKQARIKEEKERLKSTKIPGGEFAAAVTSVSNQPVKESSTLEAILKKPHVQYKLLDKHGYGNEHLSRIEKECVEIDIKYEGFIARQQSQLQQIVNQEHKKLPEDLDYHSMTNLSLEAREKLSKVRPQTIGQASRIGGVSPADMTVLLIWMEGNRRMANYKRQQSTLRSAATKADDSSDEVVHASATNA</sequence>
<dbReference type="PROSITE" id="PS00108">
    <property type="entry name" value="PROTEIN_KINASE_ST"/>
    <property type="match status" value="1"/>
</dbReference>
<feature type="region of interest" description="Disordered" evidence="29">
    <location>
        <begin position="1660"/>
        <end position="1680"/>
    </location>
</feature>
<dbReference type="PROSITE" id="PS00107">
    <property type="entry name" value="PROTEIN_KINASE_ATP"/>
    <property type="match status" value="1"/>
</dbReference>
<dbReference type="GO" id="GO:0004674">
    <property type="term" value="F:protein serine/threonine kinase activity"/>
    <property type="evidence" value="ECO:0007669"/>
    <property type="project" value="UniProtKB-KW"/>
</dbReference>
<feature type="region of interest" description="Disordered" evidence="29">
    <location>
        <begin position="1032"/>
        <end position="1072"/>
    </location>
</feature>
<dbReference type="FunFam" id="1.10.510.10:FF:000453">
    <property type="entry name" value="LRR receptor-like serine/threonine-protein kinase HSL2"/>
    <property type="match status" value="1"/>
</dbReference>
<feature type="binding site" evidence="28">
    <location>
        <position position="673"/>
    </location>
    <ligand>
        <name>ATP</name>
        <dbReference type="ChEBI" id="CHEBI:30616"/>
    </ligand>
</feature>
<keyword evidence="20 28" id="KW-0067">ATP-binding</keyword>
<dbReference type="Gene3D" id="1.10.150.570">
    <property type="entry name" value="GidA associated domain, C-terminal subdomain"/>
    <property type="match status" value="1"/>
</dbReference>
<feature type="domain" description="Protein kinase" evidence="31">
    <location>
        <begin position="645"/>
        <end position="917"/>
    </location>
</feature>
<dbReference type="PANTHER" id="PTHR11806:SF0">
    <property type="entry name" value="PROTEIN MTO1 HOMOLOG, MITOCHONDRIAL"/>
    <property type="match status" value="1"/>
</dbReference>
<dbReference type="CDD" id="cd14066">
    <property type="entry name" value="STKc_IRAK"/>
    <property type="match status" value="1"/>
</dbReference>
<dbReference type="FunFam" id="1.10.10.1800:FF:000001">
    <property type="entry name" value="tRNA uridine 5-carboxymethylaminomethyl modification enzyme MnmG"/>
    <property type="match status" value="1"/>
</dbReference>
<evidence type="ECO:0000256" key="20">
    <source>
        <dbReference type="ARBA" id="ARBA00022840"/>
    </source>
</evidence>
<dbReference type="InterPro" id="IPR032675">
    <property type="entry name" value="LRR_dom_sf"/>
</dbReference>
<evidence type="ECO:0000256" key="11">
    <source>
        <dbReference type="ARBA" id="ARBA00022630"/>
    </source>
</evidence>
<dbReference type="InterPro" id="IPR044920">
    <property type="entry name" value="MnmG_C_subdom_sf"/>
</dbReference>
<protein>
    <recommendedName>
        <fullName evidence="6">non-specific serine/threonine protein kinase</fullName>
        <ecNumber evidence="6">2.7.11.1</ecNumber>
    </recommendedName>
</protein>
<comment type="subcellular location">
    <subcellularLocation>
        <location evidence="2">Cell membrane</location>
        <topology evidence="2">Single-pass membrane protein</topology>
    </subcellularLocation>
    <subcellularLocation>
        <location evidence="3">Membrane</location>
        <topology evidence="3">Single-pass type I membrane protein</topology>
    </subcellularLocation>
</comment>
<comment type="catalytic activity">
    <reaction evidence="27">
        <text>L-seryl-[protein] + ATP = O-phospho-L-seryl-[protein] + ADP + H(+)</text>
        <dbReference type="Rhea" id="RHEA:17989"/>
        <dbReference type="Rhea" id="RHEA-COMP:9863"/>
        <dbReference type="Rhea" id="RHEA-COMP:11604"/>
        <dbReference type="ChEBI" id="CHEBI:15378"/>
        <dbReference type="ChEBI" id="CHEBI:29999"/>
        <dbReference type="ChEBI" id="CHEBI:30616"/>
        <dbReference type="ChEBI" id="CHEBI:83421"/>
        <dbReference type="ChEBI" id="CHEBI:456216"/>
        <dbReference type="EC" id="2.7.11.1"/>
    </reaction>
</comment>
<dbReference type="InterPro" id="IPR047001">
    <property type="entry name" value="MnmG_C_subdom"/>
</dbReference>
<dbReference type="InterPro" id="IPR036188">
    <property type="entry name" value="FAD/NAD-bd_sf"/>
</dbReference>
<evidence type="ECO:0000256" key="8">
    <source>
        <dbReference type="ARBA" id="ARBA00022490"/>
    </source>
</evidence>
<dbReference type="InterPro" id="IPR017441">
    <property type="entry name" value="Protein_kinase_ATP_BS"/>
</dbReference>
<organism evidence="32">
    <name type="scientific">Oryza nivara</name>
    <name type="common">Indian wild rice</name>
    <name type="synonym">Oryza sativa f. spontanea</name>
    <dbReference type="NCBI Taxonomy" id="4536"/>
    <lineage>
        <taxon>Eukaryota</taxon>
        <taxon>Viridiplantae</taxon>
        <taxon>Streptophyta</taxon>
        <taxon>Embryophyta</taxon>
        <taxon>Tracheophyta</taxon>
        <taxon>Spermatophyta</taxon>
        <taxon>Magnoliopsida</taxon>
        <taxon>Liliopsida</taxon>
        <taxon>Poales</taxon>
        <taxon>Poaceae</taxon>
        <taxon>BOP clade</taxon>
        <taxon>Oryzoideae</taxon>
        <taxon>Oryzeae</taxon>
        <taxon>Oryzinae</taxon>
        <taxon>Oryza</taxon>
    </lineage>
</organism>
<evidence type="ECO:0000313" key="32">
    <source>
        <dbReference type="EnsemblPlants" id="ONIVA01G50770.1"/>
    </source>
</evidence>
<feature type="region of interest" description="Disordered" evidence="29">
    <location>
        <begin position="923"/>
        <end position="994"/>
    </location>
</feature>
<evidence type="ECO:0000259" key="31">
    <source>
        <dbReference type="PROSITE" id="PS50011"/>
    </source>
</evidence>
<evidence type="ECO:0000256" key="28">
    <source>
        <dbReference type="PROSITE-ProRule" id="PRU10141"/>
    </source>
</evidence>
<evidence type="ECO:0000256" key="30">
    <source>
        <dbReference type="SAM" id="Phobius"/>
    </source>
</evidence>
<dbReference type="InterPro" id="IPR011009">
    <property type="entry name" value="Kinase-like_dom_sf"/>
</dbReference>
<keyword evidence="17 28" id="KW-0547">Nucleotide-binding</keyword>
<feature type="compositionally biased region" description="Basic and acidic residues" evidence="29">
    <location>
        <begin position="1664"/>
        <end position="1673"/>
    </location>
</feature>
<evidence type="ECO:0000256" key="29">
    <source>
        <dbReference type="SAM" id="MobiDB-lite"/>
    </source>
</evidence>
<dbReference type="InterPro" id="IPR003591">
    <property type="entry name" value="Leu-rich_rpt_typical-subtyp"/>
</dbReference>
<evidence type="ECO:0000256" key="12">
    <source>
        <dbReference type="ARBA" id="ARBA00022679"/>
    </source>
</evidence>
<dbReference type="Gene3D" id="3.50.50.60">
    <property type="entry name" value="FAD/NAD(P)-binding domain"/>
    <property type="match status" value="2"/>
</dbReference>
<dbReference type="Gene3D" id="1.10.10.1800">
    <property type="entry name" value="tRNA uridine 5-carboxymethylaminomethyl modification enzyme MnmG/GidA"/>
    <property type="match status" value="1"/>
</dbReference>
<evidence type="ECO:0000256" key="7">
    <source>
        <dbReference type="ARBA" id="ARBA00022475"/>
    </source>
</evidence>
<keyword evidence="16" id="KW-0677">Repeat</keyword>
<dbReference type="GO" id="GO:0005739">
    <property type="term" value="C:mitochondrion"/>
    <property type="evidence" value="ECO:0007669"/>
    <property type="project" value="GOC"/>
</dbReference>
<comment type="cofactor">
    <cofactor evidence="1">
        <name>FAD</name>
        <dbReference type="ChEBI" id="CHEBI:57692"/>
    </cofactor>
</comment>
<dbReference type="EnsemblPlants" id="ONIVA01G50770.1">
    <property type="protein sequence ID" value="ONIVA01G50770.1"/>
    <property type="gene ID" value="ONIVA01G50770"/>
</dbReference>
<dbReference type="eggNOG" id="KOG2311">
    <property type="taxonomic scope" value="Eukaryota"/>
</dbReference>
<evidence type="ECO:0000256" key="26">
    <source>
        <dbReference type="ARBA" id="ARBA00047899"/>
    </source>
</evidence>
<dbReference type="InterPro" id="IPR000719">
    <property type="entry name" value="Prot_kinase_dom"/>
</dbReference>
<dbReference type="Pfam" id="PF00069">
    <property type="entry name" value="Pkinase"/>
    <property type="match status" value="1"/>
</dbReference>
<dbReference type="NCBIfam" id="TIGR00136">
    <property type="entry name" value="mnmG_gidA"/>
    <property type="match status" value="1"/>
</dbReference>
<dbReference type="Proteomes" id="UP000006591">
    <property type="component" value="Chromosome 1"/>
</dbReference>
<dbReference type="InterPro" id="IPR008271">
    <property type="entry name" value="Ser/Thr_kinase_AS"/>
</dbReference>
<keyword evidence="11" id="KW-0285">Flavoprotein</keyword>
<evidence type="ECO:0000256" key="13">
    <source>
        <dbReference type="ARBA" id="ARBA00022692"/>
    </source>
</evidence>
<dbReference type="PROSITE" id="PS50011">
    <property type="entry name" value="PROTEIN_KINASE_DOM"/>
    <property type="match status" value="1"/>
</dbReference>
<keyword evidence="22" id="KW-0520">NAD</keyword>
<keyword evidence="18" id="KW-0418">Kinase</keyword>
<accession>A0A0E0FZ48</accession>
<evidence type="ECO:0000256" key="21">
    <source>
        <dbReference type="ARBA" id="ARBA00022989"/>
    </source>
</evidence>
<keyword evidence="14" id="KW-0819">tRNA processing</keyword>
<dbReference type="FunFam" id="3.50.50.60:FF:000094">
    <property type="entry name" value="tRNA uridine 5-carboxymethylaminomethyl modification enzyme MnmG"/>
    <property type="match status" value="1"/>
</dbReference>
<evidence type="ECO:0000256" key="2">
    <source>
        <dbReference type="ARBA" id="ARBA00004162"/>
    </source>
</evidence>
<dbReference type="InterPro" id="IPR002218">
    <property type="entry name" value="MnmG-rel"/>
</dbReference>
<dbReference type="SUPFAM" id="SSF51905">
    <property type="entry name" value="FAD/NAD(P)-binding domain"/>
    <property type="match status" value="1"/>
</dbReference>
<keyword evidence="13 30" id="KW-0812">Transmembrane</keyword>
<keyword evidence="10" id="KW-0433">Leucine-rich repeat</keyword>
<evidence type="ECO:0000256" key="27">
    <source>
        <dbReference type="ARBA" id="ARBA00048679"/>
    </source>
</evidence>
<dbReference type="GO" id="GO:0005524">
    <property type="term" value="F:ATP binding"/>
    <property type="evidence" value="ECO:0007669"/>
    <property type="project" value="UniProtKB-UniRule"/>
</dbReference>
<dbReference type="Gene3D" id="3.80.10.10">
    <property type="entry name" value="Ribonuclease Inhibitor"/>
    <property type="match status" value="3"/>
</dbReference>
<reference evidence="32" key="2">
    <citation type="submission" date="2018-04" db="EMBL/GenBank/DDBJ databases">
        <title>OnivRS2 (Oryza nivara Reference Sequence Version 2).</title>
        <authorList>
            <person name="Zhang J."/>
            <person name="Kudrna D."/>
            <person name="Lee S."/>
            <person name="Talag J."/>
            <person name="Rajasekar S."/>
            <person name="Welchert J."/>
            <person name="Hsing Y.-I."/>
            <person name="Wing R.A."/>
        </authorList>
    </citation>
    <scope>NUCLEOTIDE SEQUENCE [LARGE SCALE GENOMIC DNA]</scope>
</reference>
<dbReference type="Pfam" id="PF13855">
    <property type="entry name" value="LRR_8"/>
    <property type="match status" value="2"/>
</dbReference>
<feature type="compositionally biased region" description="Low complexity" evidence="29">
    <location>
        <begin position="965"/>
        <end position="978"/>
    </location>
</feature>
<keyword evidence="23 30" id="KW-0472">Membrane</keyword>
<dbReference type="Pfam" id="PF00560">
    <property type="entry name" value="LRR_1"/>
    <property type="match status" value="1"/>
</dbReference>
<dbReference type="FunFam" id="1.10.150.570:FF:000001">
    <property type="entry name" value="tRNA uridine 5-carboxymethylaminomethyl modification enzyme MnmG"/>
    <property type="match status" value="1"/>
</dbReference>
<keyword evidence="21 30" id="KW-1133">Transmembrane helix</keyword>
<evidence type="ECO:0000256" key="9">
    <source>
        <dbReference type="ARBA" id="ARBA00022527"/>
    </source>
</evidence>
<keyword evidence="33" id="KW-1185">Reference proteome</keyword>
<dbReference type="EC" id="2.7.11.1" evidence="6"/>
<dbReference type="Pfam" id="PF21680">
    <property type="entry name" value="GIDA_C_1st"/>
    <property type="match status" value="1"/>
</dbReference>
<dbReference type="SMART" id="SM00220">
    <property type="entry name" value="S_TKc"/>
    <property type="match status" value="1"/>
</dbReference>
<keyword evidence="25" id="KW-0325">Glycoprotein</keyword>
<evidence type="ECO:0000256" key="18">
    <source>
        <dbReference type="ARBA" id="ARBA00022777"/>
    </source>
</evidence>
<feature type="compositionally biased region" description="Low complexity" evidence="29">
    <location>
        <begin position="941"/>
        <end position="955"/>
    </location>
</feature>
<dbReference type="GO" id="GO:0030488">
    <property type="term" value="P:tRNA methylation"/>
    <property type="evidence" value="ECO:0007669"/>
    <property type="project" value="TreeGrafter"/>
</dbReference>
<name>A0A0E0FZ48_ORYNI</name>
<dbReference type="STRING" id="4536.A0A0E0FZ48"/>
<dbReference type="SUPFAM" id="SSF52058">
    <property type="entry name" value="L domain-like"/>
    <property type="match status" value="1"/>
</dbReference>
<dbReference type="InterPro" id="IPR049312">
    <property type="entry name" value="GIDA_C_N"/>
</dbReference>
<evidence type="ECO:0000313" key="33">
    <source>
        <dbReference type="Proteomes" id="UP000006591"/>
    </source>
</evidence>
<evidence type="ECO:0000256" key="16">
    <source>
        <dbReference type="ARBA" id="ARBA00022737"/>
    </source>
</evidence>
<feature type="compositionally biased region" description="Low complexity" evidence="29">
    <location>
        <begin position="1048"/>
        <end position="1064"/>
    </location>
</feature>
<dbReference type="SMART" id="SM00369">
    <property type="entry name" value="LRR_TYP"/>
    <property type="match status" value="4"/>
</dbReference>
<evidence type="ECO:0000256" key="17">
    <source>
        <dbReference type="ARBA" id="ARBA00022741"/>
    </source>
</evidence>
<evidence type="ECO:0000256" key="5">
    <source>
        <dbReference type="ARBA" id="ARBA00008684"/>
    </source>
</evidence>
<dbReference type="GO" id="GO:0005886">
    <property type="term" value="C:plasma membrane"/>
    <property type="evidence" value="ECO:0007669"/>
    <property type="project" value="UniProtKB-SubCell"/>
</dbReference>
<dbReference type="FunFam" id="3.80.10.10:FF:000387">
    <property type="entry name" value="Probable LRR receptor-like serine/threonine-protein kinase At1g06840"/>
    <property type="match status" value="1"/>
</dbReference>
<dbReference type="Gramene" id="ONIVA01G50770.1">
    <property type="protein sequence ID" value="ONIVA01G50770.1"/>
    <property type="gene ID" value="ONIVA01G50770"/>
</dbReference>
<dbReference type="Pfam" id="PF08263">
    <property type="entry name" value="LRRNT_2"/>
    <property type="match status" value="1"/>
</dbReference>
<keyword evidence="8" id="KW-0963">Cytoplasm</keyword>
<dbReference type="GO" id="GO:0050660">
    <property type="term" value="F:flavin adenine dinucleotide binding"/>
    <property type="evidence" value="ECO:0007669"/>
    <property type="project" value="InterPro"/>
</dbReference>
<dbReference type="InterPro" id="IPR013210">
    <property type="entry name" value="LRR_N_plant-typ"/>
</dbReference>
<comment type="similarity">
    <text evidence="5">Belongs to the protein kinase superfamily. Ser/Thr protein kinase family.</text>
</comment>
<feature type="transmembrane region" description="Helical" evidence="30">
    <location>
        <begin position="582"/>
        <end position="606"/>
    </location>
</feature>
<evidence type="ECO:0000256" key="14">
    <source>
        <dbReference type="ARBA" id="ARBA00022694"/>
    </source>
</evidence>
<keyword evidence="19" id="KW-0274">FAD</keyword>
<keyword evidence="9" id="KW-0723">Serine/threonine-protein kinase</keyword>
<reference evidence="32" key="1">
    <citation type="submission" date="2015-04" db="UniProtKB">
        <authorList>
            <consortium name="EnsemblPlants"/>
        </authorList>
    </citation>
    <scope>IDENTIFICATION</scope>
    <source>
        <strain evidence="32">SL10</strain>
    </source>
</reference>
<evidence type="ECO:0000256" key="1">
    <source>
        <dbReference type="ARBA" id="ARBA00001974"/>
    </source>
</evidence>
<dbReference type="FunFam" id="3.50.50.60:FF:000119">
    <property type="entry name" value="tRNA uridine 5-carboxymethylaminomethyl modification enzyme MnmG"/>
    <property type="match status" value="1"/>
</dbReference>
<keyword evidence="24" id="KW-0675">Receptor</keyword>
<evidence type="ECO:0000256" key="10">
    <source>
        <dbReference type="ARBA" id="ARBA00022614"/>
    </source>
</evidence>
<dbReference type="Gene3D" id="1.10.510.10">
    <property type="entry name" value="Transferase(Phosphotransferase) domain 1"/>
    <property type="match status" value="1"/>
</dbReference>
<dbReference type="SUPFAM" id="SSF56112">
    <property type="entry name" value="Protein kinase-like (PK-like)"/>
    <property type="match status" value="1"/>
</dbReference>
<feature type="compositionally biased region" description="Polar residues" evidence="29">
    <location>
        <begin position="923"/>
        <end position="940"/>
    </location>
</feature>
<dbReference type="FunFam" id="3.30.200.20:FF:000328">
    <property type="entry name" value="Leucine-rich repeat protein kinase family protein"/>
    <property type="match status" value="1"/>
</dbReference>
<evidence type="ECO:0000256" key="23">
    <source>
        <dbReference type="ARBA" id="ARBA00023136"/>
    </source>
</evidence>
<evidence type="ECO:0000256" key="22">
    <source>
        <dbReference type="ARBA" id="ARBA00023027"/>
    </source>
</evidence>
<dbReference type="Pfam" id="PF01134">
    <property type="entry name" value="GIDA"/>
    <property type="match status" value="1"/>
</dbReference>
<keyword evidence="12" id="KW-0808">Transferase</keyword>